<dbReference type="SMART" id="SM00244">
    <property type="entry name" value="PHB"/>
    <property type="match status" value="1"/>
</dbReference>
<proteinExistence type="predicted"/>
<dbReference type="GO" id="GO:0007005">
    <property type="term" value="P:mitochondrion organization"/>
    <property type="evidence" value="ECO:0000318"/>
    <property type="project" value="GO_Central"/>
</dbReference>
<dbReference type="Gramene" id="TraesSYM1B03G00402380.1">
    <property type="protein sequence ID" value="TraesSYM1B03G00402380.1"/>
    <property type="gene ID" value="TraesSYM1B03G00402380"/>
</dbReference>
<dbReference type="Gramene" id="TraesJAG1B03G00395420.1">
    <property type="protein sequence ID" value="TraesJAG1B03G00395420.1"/>
    <property type="gene ID" value="TraesJAG1B03G00395420"/>
</dbReference>
<accession>A0A1D5SEC3</accession>
<feature type="domain" description="Band 7" evidence="2">
    <location>
        <begin position="66"/>
        <end position="222"/>
    </location>
</feature>
<dbReference type="GeneID" id="123148721"/>
<dbReference type="EnsemblPlants" id="TraesCS1B02G458900.2">
    <property type="protein sequence ID" value="TraesCS1B02G458900.2"/>
    <property type="gene ID" value="TraesCS1B02G458900"/>
</dbReference>
<dbReference type="Gramene" id="TraesCS1B02G457600.1">
    <property type="protein sequence ID" value="TraesCS1B02G457600.1"/>
    <property type="gene ID" value="TraesCS1B02G457600"/>
</dbReference>
<dbReference type="Gramene" id="TraesCAD_scaffold_231477_01G000100.1">
    <property type="protein sequence ID" value="TraesCAD_scaffold_231477_01G000100.1"/>
    <property type="gene ID" value="TraesCAD_scaffold_231477_01G000100"/>
</dbReference>
<reference evidence="3" key="2">
    <citation type="submission" date="2018-10" db="UniProtKB">
        <authorList>
            <consortium name="EnsemblPlants"/>
        </authorList>
    </citation>
    <scope>IDENTIFICATION</scope>
</reference>
<dbReference type="CDD" id="cd08829">
    <property type="entry name" value="SPFH_paraslipin"/>
    <property type="match status" value="1"/>
</dbReference>
<reference evidence="3" key="1">
    <citation type="submission" date="2018-08" db="EMBL/GenBank/DDBJ databases">
        <authorList>
            <person name="Rossello M."/>
        </authorList>
    </citation>
    <scope>NUCLEOTIDE SEQUENCE [LARGE SCALE GENOMIC DNA]</scope>
    <source>
        <strain evidence="3">cv. Chinese Spring</strain>
    </source>
</reference>
<dbReference type="Gramene" id="TraesNOR1B03G00401230.1">
    <property type="protein sequence ID" value="TraesNOR1B03G00401230.1"/>
    <property type="gene ID" value="TraesNOR1B03G00401230"/>
</dbReference>
<dbReference type="Proteomes" id="UP000019116">
    <property type="component" value="Chromosome 1B"/>
</dbReference>
<dbReference type="InterPro" id="IPR001107">
    <property type="entry name" value="Band_7"/>
</dbReference>
<dbReference type="Gene3D" id="3.30.479.30">
    <property type="entry name" value="Band 7 domain"/>
    <property type="match status" value="1"/>
</dbReference>
<dbReference type="Gramene" id="TraesCS1B03G1226100.3">
    <property type="protein sequence ID" value="TraesCS1B03G1226100.3.CDS"/>
    <property type="gene ID" value="TraesCS1B03G1226100"/>
</dbReference>
<dbReference type="Gramene" id="TraesCLE_scaffold_253110_01G000100.1">
    <property type="protein sequence ID" value="TraesCLE_scaffold_253110_01G000100.1"/>
    <property type="gene ID" value="TraesCLE_scaffold_253110_01G000100"/>
</dbReference>
<evidence type="ECO:0000313" key="4">
    <source>
        <dbReference type="Proteomes" id="UP000019116"/>
    </source>
</evidence>
<dbReference type="SMR" id="A0A1D5SEC3"/>
<dbReference type="InterPro" id="IPR036013">
    <property type="entry name" value="Band_7/SPFH_dom_sf"/>
</dbReference>
<dbReference type="Gramene" id="TraesLDM1B03G00396400.1">
    <property type="protein sequence ID" value="TraesLDM1B03G00396400.1"/>
    <property type="gene ID" value="TraesLDM1B03G00396400"/>
</dbReference>
<dbReference type="GO" id="GO:0016020">
    <property type="term" value="C:membrane"/>
    <property type="evidence" value="ECO:0007669"/>
    <property type="project" value="InterPro"/>
</dbReference>
<keyword evidence="4" id="KW-1185">Reference proteome</keyword>
<dbReference type="EnsemblPlants" id="TraesCS1B02G457600.1">
    <property type="protein sequence ID" value="TraesCS1B02G457600.1"/>
    <property type="gene ID" value="TraesCS1B02G457600"/>
</dbReference>
<dbReference type="InterPro" id="IPR050710">
    <property type="entry name" value="Band7/mec-2_domain"/>
</dbReference>
<dbReference type="RefSeq" id="XP_044424150.1">
    <property type="nucleotide sequence ID" value="XM_044568215.1"/>
</dbReference>
<dbReference type="PANTHER" id="PTHR43327:SF30">
    <property type="entry name" value="BAND 7 DOMAIN-CONTAINING PROTEIN"/>
    <property type="match status" value="1"/>
</dbReference>
<dbReference type="OrthoDB" id="434619at2759"/>
<dbReference type="Gramene" id="TraesCS1B02G458900.2">
    <property type="protein sequence ID" value="TraesCS1B02G458900.2"/>
    <property type="gene ID" value="TraesCS1B02G458900"/>
</dbReference>
<dbReference type="Gramene" id="TraesJUL1B03G00396520.1">
    <property type="protein sequence ID" value="TraesJUL1B03G00396520.1"/>
    <property type="gene ID" value="TraesJUL1B03G00396520"/>
</dbReference>
<evidence type="ECO:0000256" key="1">
    <source>
        <dbReference type="ARBA" id="ARBA00023288"/>
    </source>
</evidence>
<dbReference type="eggNOG" id="KOG2620">
    <property type="taxonomic scope" value="Eukaryota"/>
</dbReference>
<dbReference type="Gramene" id="TraesNOR1B03G00401610.1">
    <property type="protein sequence ID" value="TraesNOR1B03G00401610.1"/>
    <property type="gene ID" value="TraesNOR1B03G00401610"/>
</dbReference>
<dbReference type="STRING" id="4565.A0A1D5SEC3"/>
<dbReference type="Gramene" id="TraesARI1B03G00400570.1">
    <property type="protein sequence ID" value="TraesARI1B03G00400570.1"/>
    <property type="gene ID" value="TraesARI1B03G00400570"/>
</dbReference>
<dbReference type="OMA" id="YMASYVI"/>
<evidence type="ECO:0000259" key="2">
    <source>
        <dbReference type="SMART" id="SM00244"/>
    </source>
</evidence>
<dbReference type="Gramene" id="TraesRN1B0101255100.2">
    <property type="protein sequence ID" value="TraesRN1B0101255100.2"/>
    <property type="gene ID" value="TraesRN1B0101255100"/>
</dbReference>
<dbReference type="InterPro" id="IPR001972">
    <property type="entry name" value="Stomatin_HflK_fam"/>
</dbReference>
<sequence length="246" mass="27499">MAMWMSAATRAMRVHARRTPASFLLRDSARPDPNRALLQGQAPAPRWYSGAAAGADPPSIPFPAHLGVATVPDLHVFVVERFGHYHKILPSGVHFLLPVVDRIAYVHSLKVKPIRIPNYPAVTKDNALIQFGGLLHLQISDPFLASYAVDGNPIHAVTQLAETVQMREIGKMTLEQSFEQRDQLDRNIMKSMNDAACEWGVECIKYEFCIQWERSKSLYEVLSTSDDMGGVLSDDKQEPVPHTKQE</sequence>
<evidence type="ECO:0000313" key="3">
    <source>
        <dbReference type="EnsemblPlants" id="TraesCS1B02G457600.1"/>
    </source>
</evidence>
<dbReference type="Gramene" id="TraesSYM1B03G00401980.1">
    <property type="protein sequence ID" value="TraesSYM1B03G00401980.1"/>
    <property type="gene ID" value="TraesSYM1B03G00401980"/>
</dbReference>
<organism evidence="3">
    <name type="scientific">Triticum aestivum</name>
    <name type="common">Wheat</name>
    <dbReference type="NCBI Taxonomy" id="4565"/>
    <lineage>
        <taxon>Eukaryota</taxon>
        <taxon>Viridiplantae</taxon>
        <taxon>Streptophyta</taxon>
        <taxon>Embryophyta</taxon>
        <taxon>Tracheophyta</taxon>
        <taxon>Spermatophyta</taxon>
        <taxon>Magnoliopsida</taxon>
        <taxon>Liliopsida</taxon>
        <taxon>Poales</taxon>
        <taxon>Poaceae</taxon>
        <taxon>BOP clade</taxon>
        <taxon>Pooideae</taxon>
        <taxon>Triticodae</taxon>
        <taxon>Triticeae</taxon>
        <taxon>Triticinae</taxon>
        <taxon>Triticum</taxon>
    </lineage>
</organism>
<dbReference type="Pfam" id="PF01145">
    <property type="entry name" value="Band_7"/>
    <property type="match status" value="1"/>
</dbReference>
<gene>
    <name evidence="3" type="primary">LOC123148721</name>
</gene>
<dbReference type="PRINTS" id="PR00721">
    <property type="entry name" value="STOMATIN"/>
</dbReference>
<dbReference type="Gramene" id="TraesRN1B0101249400.3">
    <property type="protein sequence ID" value="TraesRN1B0101249400.3"/>
    <property type="gene ID" value="TraesRN1B0101249400"/>
</dbReference>
<dbReference type="PANTHER" id="PTHR43327">
    <property type="entry name" value="STOMATIN-LIKE PROTEIN 2, MITOCHONDRIAL"/>
    <property type="match status" value="1"/>
</dbReference>
<name>A0A1D5SEC3_WHEAT</name>
<dbReference type="ExpressionAtlas" id="A0A1D5SEC3">
    <property type="expression patterns" value="baseline"/>
</dbReference>
<keyword evidence="1" id="KW-0449">Lipoprotein</keyword>
<dbReference type="AlphaFoldDB" id="A0A1D5SEC3"/>
<dbReference type="GO" id="GO:0005739">
    <property type="term" value="C:mitochondrion"/>
    <property type="evidence" value="ECO:0000318"/>
    <property type="project" value="GO_Central"/>
</dbReference>
<dbReference type="Gramene" id="TraesARI1B03G00400170.1">
    <property type="protein sequence ID" value="TraesARI1B03G00400170.1"/>
    <property type="gene ID" value="TraesARI1B03G00400170"/>
</dbReference>
<dbReference type="SUPFAM" id="SSF117892">
    <property type="entry name" value="Band 7/SPFH domain"/>
    <property type="match status" value="1"/>
</dbReference>
<dbReference type="Gramene" id="TraesCS1B03G1230500.2">
    <property type="protein sequence ID" value="TraesCS1B03G1230500.2.CDS"/>
    <property type="gene ID" value="TraesCS1B03G1230500"/>
</dbReference>
<protein>
    <recommendedName>
        <fullName evidence="2">Band 7 domain-containing protein</fullName>
    </recommendedName>
</protein>